<proteinExistence type="predicted"/>
<evidence type="ECO:0000313" key="2">
    <source>
        <dbReference type="Proteomes" id="UP000078046"/>
    </source>
</evidence>
<dbReference type="Proteomes" id="UP000078046">
    <property type="component" value="Unassembled WGS sequence"/>
</dbReference>
<gene>
    <name evidence="1" type="ORF">A3Q56_08525</name>
</gene>
<sequence length="198" mass="22711">MCFNYATSLFYIDCTIDKRNFKCLIDTGAVSSFLPSVFKANKPSYKKFTDVNGLDFFVNHNIDMFQNPTRLRNSLSSQSINFIKDKLTISFDPCDPQLNSNIDLNMAYLSKSFEETIKQFLLYGIEKGVGQVKRINRTIKDKILTDICNMPTSKNKQSPAELLYGRSLSVPFIPRSILINNTRNRFINSAKSNQPKYQ</sequence>
<accession>A0A177ANZ5</accession>
<evidence type="ECO:0000313" key="1">
    <source>
        <dbReference type="EMBL" id="OAF63769.1"/>
    </source>
</evidence>
<dbReference type="AlphaFoldDB" id="A0A177ANZ5"/>
<dbReference type="EMBL" id="LWCA01002619">
    <property type="protein sequence ID" value="OAF63769.1"/>
    <property type="molecule type" value="Genomic_DNA"/>
</dbReference>
<comment type="caution">
    <text evidence="1">The sequence shown here is derived from an EMBL/GenBank/DDBJ whole genome shotgun (WGS) entry which is preliminary data.</text>
</comment>
<organism evidence="1 2">
    <name type="scientific">Intoshia linei</name>
    <dbReference type="NCBI Taxonomy" id="1819745"/>
    <lineage>
        <taxon>Eukaryota</taxon>
        <taxon>Metazoa</taxon>
        <taxon>Spiralia</taxon>
        <taxon>Lophotrochozoa</taxon>
        <taxon>Mesozoa</taxon>
        <taxon>Orthonectida</taxon>
        <taxon>Rhopaluridae</taxon>
        <taxon>Intoshia</taxon>
    </lineage>
</organism>
<keyword evidence="2" id="KW-1185">Reference proteome</keyword>
<name>A0A177ANZ5_9BILA</name>
<protein>
    <submittedName>
        <fullName evidence="1">Uncharacterized protein</fullName>
    </submittedName>
</protein>
<reference evidence="1 2" key="1">
    <citation type="submission" date="2016-04" db="EMBL/GenBank/DDBJ databases">
        <title>The genome of Intoshia linei affirms orthonectids as highly simplified spiralians.</title>
        <authorList>
            <person name="Mikhailov K.V."/>
            <person name="Slusarev G.S."/>
            <person name="Nikitin M.A."/>
            <person name="Logacheva M.D."/>
            <person name="Penin A."/>
            <person name="Aleoshin V."/>
            <person name="Panchin Y.V."/>
        </authorList>
    </citation>
    <scope>NUCLEOTIDE SEQUENCE [LARGE SCALE GENOMIC DNA]</scope>
    <source>
        <strain evidence="1">Intl2013</strain>
        <tissue evidence="1">Whole animal</tissue>
    </source>
</reference>
<dbReference type="OrthoDB" id="6932368at2759"/>